<comment type="caution">
    <text evidence="1">The sequence shown here is derived from an EMBL/GenBank/DDBJ whole genome shotgun (WGS) entry which is preliminary data.</text>
</comment>
<accession>A0ABP6JD92</accession>
<name>A0ABP6JD92_9ACTN</name>
<dbReference type="EMBL" id="BAAAUD010000013">
    <property type="protein sequence ID" value="GAA2929498.1"/>
    <property type="molecule type" value="Genomic_DNA"/>
</dbReference>
<keyword evidence="2" id="KW-1185">Reference proteome</keyword>
<dbReference type="RefSeq" id="WP_344491908.1">
    <property type="nucleotide sequence ID" value="NZ_BAAAUD010000013.1"/>
</dbReference>
<evidence type="ECO:0000313" key="2">
    <source>
        <dbReference type="Proteomes" id="UP001500403"/>
    </source>
</evidence>
<gene>
    <name evidence="1" type="ORF">GCM10010446_12570</name>
</gene>
<dbReference type="Proteomes" id="UP001500403">
    <property type="component" value="Unassembled WGS sequence"/>
</dbReference>
<sequence>MTTLTAPPLLLPTGNPAPVEKAAVDGILDGFEPETFLWINFYRPDGGVRVWHAWTAGGTSLGDRIDQLALSAGLDSADWLHIADRHAELSTRGQIRIEAYPLRPVLADVQSGVRSPEDCREKLRRVIRAAANMTGQTPRTETPRWLGVGPALVRSDR</sequence>
<proteinExistence type="predicted"/>
<organism evidence="1 2">
    <name type="scientific">Streptomyces enissocaesilis</name>
    <dbReference type="NCBI Taxonomy" id="332589"/>
    <lineage>
        <taxon>Bacteria</taxon>
        <taxon>Bacillati</taxon>
        <taxon>Actinomycetota</taxon>
        <taxon>Actinomycetes</taxon>
        <taxon>Kitasatosporales</taxon>
        <taxon>Streptomycetaceae</taxon>
        <taxon>Streptomyces</taxon>
        <taxon>Streptomyces rochei group</taxon>
    </lineage>
</organism>
<reference evidence="2" key="1">
    <citation type="journal article" date="2019" name="Int. J. Syst. Evol. Microbiol.">
        <title>The Global Catalogue of Microorganisms (GCM) 10K type strain sequencing project: providing services to taxonomists for standard genome sequencing and annotation.</title>
        <authorList>
            <consortium name="The Broad Institute Genomics Platform"/>
            <consortium name="The Broad Institute Genome Sequencing Center for Infectious Disease"/>
            <person name="Wu L."/>
            <person name="Ma J."/>
        </authorList>
    </citation>
    <scope>NUCLEOTIDE SEQUENCE [LARGE SCALE GENOMIC DNA]</scope>
    <source>
        <strain evidence="2">JCM 9088</strain>
    </source>
</reference>
<protein>
    <submittedName>
        <fullName evidence="1">Uncharacterized protein</fullName>
    </submittedName>
</protein>
<evidence type="ECO:0000313" key="1">
    <source>
        <dbReference type="EMBL" id="GAA2929498.1"/>
    </source>
</evidence>